<evidence type="ECO:0000256" key="2">
    <source>
        <dbReference type="SAM" id="MobiDB-lite"/>
    </source>
</evidence>
<evidence type="ECO:0000313" key="5">
    <source>
        <dbReference type="Proteomes" id="UP000261600"/>
    </source>
</evidence>
<dbReference type="AlphaFoldDB" id="A0A3Q3R6K3"/>
<dbReference type="InterPro" id="IPR026088">
    <property type="entry name" value="Niban-like"/>
</dbReference>
<evidence type="ECO:0000256" key="1">
    <source>
        <dbReference type="ARBA" id="ARBA00010251"/>
    </source>
</evidence>
<comment type="similarity">
    <text evidence="1">Belongs to the Niban family.</text>
</comment>
<dbReference type="Ensembl" id="ENSMALT00000028243.1">
    <property type="protein sequence ID" value="ENSMALP00000027732.1"/>
    <property type="gene ID" value="ENSMALG00000019137.1"/>
</dbReference>
<proteinExistence type="inferred from homology"/>
<protein>
    <recommendedName>
        <fullName evidence="3">Niban 1/2/3 domain-containing protein</fullName>
    </recommendedName>
</protein>
<keyword evidence="5" id="KW-1185">Reference proteome</keyword>
<dbReference type="PANTHER" id="PTHR14392">
    <property type="entry name" value="NIBAN FAMILY MEMBER"/>
    <property type="match status" value="1"/>
</dbReference>
<accession>A0A3Q3R6K3</accession>
<organism evidence="4 5">
    <name type="scientific">Monopterus albus</name>
    <name type="common">Swamp eel</name>
    <dbReference type="NCBI Taxonomy" id="43700"/>
    <lineage>
        <taxon>Eukaryota</taxon>
        <taxon>Metazoa</taxon>
        <taxon>Chordata</taxon>
        <taxon>Craniata</taxon>
        <taxon>Vertebrata</taxon>
        <taxon>Euteleostomi</taxon>
        <taxon>Actinopterygii</taxon>
        <taxon>Neopterygii</taxon>
        <taxon>Teleostei</taxon>
        <taxon>Neoteleostei</taxon>
        <taxon>Acanthomorphata</taxon>
        <taxon>Anabantaria</taxon>
        <taxon>Synbranchiformes</taxon>
        <taxon>Synbranchidae</taxon>
        <taxon>Monopterus</taxon>
    </lineage>
</organism>
<name>A0A3Q3R6K3_MONAL</name>
<dbReference type="Pfam" id="PF26089">
    <property type="entry name" value="PH_Niban2"/>
    <property type="match status" value="1"/>
</dbReference>
<evidence type="ECO:0000259" key="3">
    <source>
        <dbReference type="Pfam" id="PF26086"/>
    </source>
</evidence>
<feature type="compositionally biased region" description="Basic and acidic residues" evidence="2">
    <location>
        <begin position="605"/>
        <end position="614"/>
    </location>
</feature>
<dbReference type="InterPro" id="IPR059060">
    <property type="entry name" value="Niban_1/2/3_dom"/>
</dbReference>
<dbReference type="PANTHER" id="PTHR14392:SF3">
    <property type="entry name" value="PROTEIN NIBAN 1"/>
    <property type="match status" value="1"/>
</dbReference>
<evidence type="ECO:0000313" key="4">
    <source>
        <dbReference type="Ensembl" id="ENSMALP00000027732.1"/>
    </source>
</evidence>
<feature type="compositionally biased region" description="Low complexity" evidence="2">
    <location>
        <begin position="564"/>
        <end position="575"/>
    </location>
</feature>
<feature type="domain" description="Niban 1/2/3" evidence="3">
    <location>
        <begin position="316"/>
        <end position="493"/>
    </location>
</feature>
<dbReference type="CDD" id="cd23949">
    <property type="entry name" value="Niban-like"/>
    <property type="match status" value="1"/>
</dbReference>
<reference evidence="4" key="1">
    <citation type="submission" date="2025-08" db="UniProtKB">
        <authorList>
            <consortium name="Ensembl"/>
        </authorList>
    </citation>
    <scope>IDENTIFICATION</scope>
</reference>
<sequence length="741" mass="83318">MNISPLCVCAGQAEAELRDFSPYYRKQVSVARCSQVEDELEQHKEKITQLLKHKEFPKEEPRCVLYEGEVLFFDDARKWRQRYMVVRANYSLDFMKGVPPRYKLLPTGGTVLTAEDMYMAMVDKCFPDETSEAAVNVPMQLFPVYLRLPYRRDYYFCFQRQNEQAAFISILSDCIRHQNQDFLKKTTYEVQAFLKAIQLYRQDKGQYEPWDMLTGSDVRVMSNQVMEQLLPSLQNELLPRLKSKKTERKRVWFATVEAAYILVQEHLLDGLSALKEESLGRPALTTCPRAAGVVGCFLKIKACIPCAAKVSEPAQKLCSEAVQPYLGSILDELMEPISSGFQEGRQLSEHMMNQLHQDVLEKRDDEQLKKVVELTASSLSRSQALGNMARPNLLSCYQKVGSLQEKLQHLQEKFGFFNTTAVIHSAQLDLQQLMENVAFTFKQLLTKAVQENPDNAGSAIEKAKHRVLKQYDYDSCTVRKRIFQEALVSITLPFIKKNLAPTCKTELQSLEQFIYAEYSNFIHVENVYEDILLQTLDKETQDNSPLILSSLKKHNLFTDSRDVTSLSSVSSPGSPATALASPLTSPFELQPPSPLVVNGLSSSPEKGEQQKEIDPNSLDVSLGSESPPSDVESMEEVTATQSSEDEVSTAFDMLEYDANISKSPVSELSPQAQMEALSGGVKEGASVSAEAIDTTTNLSSEPTSAAAQPLDCVKEIRDLVTEVIEVKEPAQRHPSEDPQEE</sequence>
<dbReference type="Pfam" id="PF26086">
    <property type="entry name" value="Niban2"/>
    <property type="match status" value="1"/>
</dbReference>
<dbReference type="Proteomes" id="UP000261600">
    <property type="component" value="Unplaced"/>
</dbReference>
<feature type="region of interest" description="Disordered" evidence="2">
    <location>
        <begin position="564"/>
        <end position="645"/>
    </location>
</feature>
<reference evidence="4" key="2">
    <citation type="submission" date="2025-09" db="UniProtKB">
        <authorList>
            <consortium name="Ensembl"/>
        </authorList>
    </citation>
    <scope>IDENTIFICATION</scope>
</reference>